<dbReference type="SUPFAM" id="SSF55874">
    <property type="entry name" value="ATPase domain of HSP90 chaperone/DNA topoisomerase II/histidine kinase"/>
    <property type="match status" value="1"/>
</dbReference>
<gene>
    <name evidence="17" type="ORF">ACBT_1777</name>
    <name evidence="18" type="ORF">FE247_03975</name>
</gene>
<dbReference type="PROSITE" id="PS50109">
    <property type="entry name" value="HIS_KIN"/>
    <property type="match status" value="1"/>
</dbReference>
<evidence type="ECO:0000256" key="6">
    <source>
        <dbReference type="ARBA" id="ARBA00012438"/>
    </source>
</evidence>
<keyword evidence="15" id="KW-1133">Transmembrane helix</keyword>
<dbReference type="STRING" id="1442598.GCA_000522465_01794"/>
<dbReference type="Pfam" id="PF09084">
    <property type="entry name" value="NMT1"/>
    <property type="match status" value="1"/>
</dbReference>
<dbReference type="Pfam" id="PF00497">
    <property type="entry name" value="SBP_bac_3"/>
    <property type="match status" value="1"/>
</dbReference>
<protein>
    <recommendedName>
        <fullName evidence="6">histidine kinase</fullName>
        <ecNumber evidence="6">2.7.13.3</ecNumber>
    </recommendedName>
    <alternativeName>
        <fullName evidence="13">Thiamine pyrimidine synthase</fullName>
    </alternativeName>
</protein>
<dbReference type="Gene3D" id="3.30.565.10">
    <property type="entry name" value="Histidine kinase-like ATPase, C-terminal domain"/>
    <property type="match status" value="1"/>
</dbReference>
<dbReference type="InterPro" id="IPR003661">
    <property type="entry name" value="HisK_dim/P_dom"/>
</dbReference>
<dbReference type="SUPFAM" id="SSF47384">
    <property type="entry name" value="Homodimeric domain of signal transducing histidine kinase"/>
    <property type="match status" value="1"/>
</dbReference>
<keyword evidence="9" id="KW-0479">Metal-binding</keyword>
<dbReference type="GO" id="GO:0046872">
    <property type="term" value="F:metal ion binding"/>
    <property type="evidence" value="ECO:0007669"/>
    <property type="project" value="UniProtKB-KW"/>
</dbReference>
<evidence type="ECO:0000256" key="15">
    <source>
        <dbReference type="SAM" id="Phobius"/>
    </source>
</evidence>
<dbReference type="InterPro" id="IPR036890">
    <property type="entry name" value="HATPase_C_sf"/>
</dbReference>
<evidence type="ECO:0000256" key="1">
    <source>
        <dbReference type="ARBA" id="ARBA00000085"/>
    </source>
</evidence>
<evidence type="ECO:0000256" key="10">
    <source>
        <dbReference type="ARBA" id="ARBA00022898"/>
    </source>
</evidence>
<reference evidence="17 20" key="2">
    <citation type="submission" date="2020-05" db="EMBL/GenBank/DDBJ databases">
        <title>Complete genome sequencing of Campylobacter and Arcobacter type strains.</title>
        <authorList>
            <person name="Miller W.G."/>
            <person name="Yee E."/>
        </authorList>
    </citation>
    <scope>NUCLEOTIDE SEQUENCE [LARGE SCALE GENOMIC DNA]</scope>
    <source>
        <strain evidence="17 20">LMG 21996</strain>
    </source>
</reference>
<dbReference type="PRINTS" id="PR00344">
    <property type="entry name" value="BCTRLSENSOR"/>
</dbReference>
<keyword evidence="19" id="KW-1185">Reference proteome</keyword>
<dbReference type="EMBL" id="CP054051">
    <property type="protein sequence ID" value="QKJ27674.1"/>
    <property type="molecule type" value="Genomic_DNA"/>
</dbReference>
<comment type="similarity">
    <text evidence="4">Belongs to the NMT1/THI5 family.</text>
</comment>
<dbReference type="PANTHER" id="PTHR31528:SF1">
    <property type="entry name" value="4-AMINO-5-HYDROXYMETHYL-2-METHYLPYRIMIDINE PHOSPHATE SYNTHASE THI11-RELATED"/>
    <property type="match status" value="1"/>
</dbReference>
<dbReference type="InterPro" id="IPR004358">
    <property type="entry name" value="Sig_transdc_His_kin-like_C"/>
</dbReference>
<organism evidence="17 20">
    <name type="scientific">Aliarcobacter cibarius</name>
    <dbReference type="NCBI Taxonomy" id="255507"/>
    <lineage>
        <taxon>Bacteria</taxon>
        <taxon>Pseudomonadati</taxon>
        <taxon>Campylobacterota</taxon>
        <taxon>Epsilonproteobacteria</taxon>
        <taxon>Campylobacterales</taxon>
        <taxon>Arcobacteraceae</taxon>
        <taxon>Aliarcobacter</taxon>
    </lineage>
</organism>
<accession>A0A5J6RJU4</accession>
<dbReference type="OrthoDB" id="174578at2"/>
<keyword evidence="12" id="KW-0408">Iron</keyword>
<keyword evidence="15" id="KW-0812">Transmembrane</keyword>
<keyword evidence="7" id="KW-0597">Phosphoprotein</keyword>
<dbReference type="EC" id="2.7.13.3" evidence="6"/>
<dbReference type="InterPro" id="IPR003594">
    <property type="entry name" value="HATPase_dom"/>
</dbReference>
<evidence type="ECO:0000256" key="2">
    <source>
        <dbReference type="ARBA" id="ARBA00003469"/>
    </source>
</evidence>
<dbReference type="InterPro" id="IPR001638">
    <property type="entry name" value="Solute-binding_3/MltF_N"/>
</dbReference>
<dbReference type="GO" id="GO:0000155">
    <property type="term" value="F:phosphorelay sensor kinase activity"/>
    <property type="evidence" value="ECO:0007669"/>
    <property type="project" value="InterPro"/>
</dbReference>
<evidence type="ECO:0000256" key="9">
    <source>
        <dbReference type="ARBA" id="ARBA00022723"/>
    </source>
</evidence>
<proteinExistence type="inferred from homology"/>
<dbReference type="SMART" id="SM00387">
    <property type="entry name" value="HATPase_c"/>
    <property type="match status" value="1"/>
</dbReference>
<dbReference type="SMART" id="SM00388">
    <property type="entry name" value="HisKA"/>
    <property type="match status" value="1"/>
</dbReference>
<dbReference type="Proteomes" id="UP000305417">
    <property type="component" value="Unassembled WGS sequence"/>
</dbReference>
<dbReference type="CDD" id="cd00082">
    <property type="entry name" value="HisKA"/>
    <property type="match status" value="1"/>
</dbReference>
<dbReference type="Pfam" id="PF00512">
    <property type="entry name" value="HisKA"/>
    <property type="match status" value="1"/>
</dbReference>
<comment type="pathway">
    <text evidence="3">Cofactor biosynthesis; thiamine diphosphate biosynthesis.</text>
</comment>
<keyword evidence="15" id="KW-0472">Membrane</keyword>
<evidence type="ECO:0000256" key="8">
    <source>
        <dbReference type="ARBA" id="ARBA00022679"/>
    </source>
</evidence>
<evidence type="ECO:0000313" key="18">
    <source>
        <dbReference type="EMBL" id="TLT00711.1"/>
    </source>
</evidence>
<dbReference type="InterPro" id="IPR027939">
    <property type="entry name" value="NMT1/THI5"/>
</dbReference>
<evidence type="ECO:0000313" key="17">
    <source>
        <dbReference type="EMBL" id="QKJ27674.1"/>
    </source>
</evidence>
<dbReference type="KEGG" id="acib:ACBT_1777"/>
<evidence type="ECO:0000256" key="13">
    <source>
        <dbReference type="ARBA" id="ARBA00033171"/>
    </source>
</evidence>
<dbReference type="GO" id="GO:0009228">
    <property type="term" value="P:thiamine biosynthetic process"/>
    <property type="evidence" value="ECO:0007669"/>
    <property type="project" value="UniProtKB-KW"/>
</dbReference>
<dbReference type="Pfam" id="PF02518">
    <property type="entry name" value="HATPase_c"/>
    <property type="match status" value="1"/>
</dbReference>
<dbReference type="InterPro" id="IPR036097">
    <property type="entry name" value="HisK_dim/P_sf"/>
</dbReference>
<dbReference type="CDD" id="cd13708">
    <property type="entry name" value="PBP2_BvgS_like_1"/>
    <property type="match status" value="1"/>
</dbReference>
<comment type="catalytic activity">
    <reaction evidence="1">
        <text>ATP + protein L-histidine = ADP + protein N-phospho-L-histidine.</text>
        <dbReference type="EC" id="2.7.13.3"/>
    </reaction>
</comment>
<feature type="domain" description="Histidine kinase" evidence="16">
    <location>
        <begin position="644"/>
        <end position="866"/>
    </location>
</feature>
<comment type="catalytic activity">
    <reaction evidence="14">
        <text>N(6)-(pyridoxal phosphate)-L-lysyl-[4-amino-5-hydroxymethyl-2-methylpyrimidine phosphate synthase] + L-histidyl-[4-amino-5-hydroxymethyl-2-methylpyrimidine phosphate synthase] + 2 Fe(3+) + 4 H2O = L-lysyl-[4-amino-5-hydroxymethyl-2-methylpyrimidine phosphate synthase] + (2S)-2-amino-5-hydroxy-4-oxopentanoyl-[4-amino-5-hydroxymethyl-2-methylpyrimidine phosphate synthase] + 4-amino-2-methyl-5-(phosphooxymethyl)pyrimidine + 3-oxopropanoate + 2 Fe(2+) + 2 H(+)</text>
        <dbReference type="Rhea" id="RHEA:65756"/>
        <dbReference type="Rhea" id="RHEA-COMP:16892"/>
        <dbReference type="Rhea" id="RHEA-COMP:16893"/>
        <dbReference type="Rhea" id="RHEA-COMP:16894"/>
        <dbReference type="Rhea" id="RHEA-COMP:16895"/>
        <dbReference type="ChEBI" id="CHEBI:15377"/>
        <dbReference type="ChEBI" id="CHEBI:15378"/>
        <dbReference type="ChEBI" id="CHEBI:29033"/>
        <dbReference type="ChEBI" id="CHEBI:29034"/>
        <dbReference type="ChEBI" id="CHEBI:29969"/>
        <dbReference type="ChEBI" id="CHEBI:29979"/>
        <dbReference type="ChEBI" id="CHEBI:33190"/>
        <dbReference type="ChEBI" id="CHEBI:58354"/>
        <dbReference type="ChEBI" id="CHEBI:143915"/>
        <dbReference type="ChEBI" id="CHEBI:157692"/>
    </reaction>
    <physiologicalReaction direction="left-to-right" evidence="14">
        <dbReference type="Rhea" id="RHEA:65757"/>
    </physiologicalReaction>
</comment>
<keyword evidence="17" id="KW-0418">Kinase</keyword>
<dbReference type="Gene3D" id="1.10.287.130">
    <property type="match status" value="1"/>
</dbReference>
<comment type="subunit">
    <text evidence="5">Homodimer.</text>
</comment>
<dbReference type="PANTHER" id="PTHR31528">
    <property type="entry name" value="4-AMINO-5-HYDROXYMETHYL-2-METHYLPYRIMIDINE PHOSPHATE SYNTHASE THI11-RELATED"/>
    <property type="match status" value="1"/>
</dbReference>
<name>A0A5J6RJU4_9BACT</name>
<keyword evidence="11" id="KW-0784">Thiamine biosynthesis</keyword>
<evidence type="ECO:0000256" key="4">
    <source>
        <dbReference type="ARBA" id="ARBA00009406"/>
    </source>
</evidence>
<keyword evidence="8" id="KW-0808">Transferase</keyword>
<evidence type="ECO:0000256" key="11">
    <source>
        <dbReference type="ARBA" id="ARBA00022977"/>
    </source>
</evidence>
<feature type="transmembrane region" description="Helical" evidence="15">
    <location>
        <begin position="564"/>
        <end position="584"/>
    </location>
</feature>
<dbReference type="SMART" id="SM00062">
    <property type="entry name" value="PBPb"/>
    <property type="match status" value="1"/>
</dbReference>
<dbReference type="SUPFAM" id="SSF53850">
    <property type="entry name" value="Periplasmic binding protein-like II"/>
    <property type="match status" value="2"/>
</dbReference>
<keyword evidence="10" id="KW-0663">Pyridoxal phosphate</keyword>
<evidence type="ECO:0000256" key="14">
    <source>
        <dbReference type="ARBA" id="ARBA00048179"/>
    </source>
</evidence>
<evidence type="ECO:0000256" key="5">
    <source>
        <dbReference type="ARBA" id="ARBA00011738"/>
    </source>
</evidence>
<evidence type="ECO:0000313" key="19">
    <source>
        <dbReference type="Proteomes" id="UP000305417"/>
    </source>
</evidence>
<reference evidence="18 19" key="1">
    <citation type="submission" date="2019-05" db="EMBL/GenBank/DDBJ databases">
        <title>Arcobacter cibarius and Arcobacter thereius providing challenges in identification an antibiotic susceptibility and Quinolone resistance.</title>
        <authorList>
            <person name="Busch A."/>
            <person name="Hanel I."/>
            <person name="Hotzel H."/>
            <person name="Tomaso H."/>
        </authorList>
    </citation>
    <scope>NUCLEOTIDE SEQUENCE [LARGE SCALE GENOMIC DNA]</scope>
    <source>
        <strain evidence="18 19">16CS0831-2</strain>
    </source>
</reference>
<evidence type="ECO:0000259" key="16">
    <source>
        <dbReference type="PROSITE" id="PS50109"/>
    </source>
</evidence>
<dbReference type="RefSeq" id="WP_024775867.1">
    <property type="nucleotide sequence ID" value="NZ_CP043857.1"/>
</dbReference>
<evidence type="ECO:0000313" key="20">
    <source>
        <dbReference type="Proteomes" id="UP000509513"/>
    </source>
</evidence>
<evidence type="ECO:0000256" key="7">
    <source>
        <dbReference type="ARBA" id="ARBA00022553"/>
    </source>
</evidence>
<dbReference type="Proteomes" id="UP000509513">
    <property type="component" value="Chromosome"/>
</dbReference>
<dbReference type="InterPro" id="IPR005467">
    <property type="entry name" value="His_kinase_dom"/>
</dbReference>
<dbReference type="InterPro" id="IPR015168">
    <property type="entry name" value="SsuA/THI5"/>
</dbReference>
<sequence length="868" mass="100893">MNSFCKLKFLLTIIFLTTSLYSSELKKVTLQLAWFDQFQYAGYYIAKEKGFYKELGLDVEIVPFSFDKNIIKDVNDGKIDFAVGRENLILEKQKYPNIVALAAIFQASPLILISKKDSKIEKIEDFANKRIMTTRDDAEEASLKAMLVSRKVDIKTLNFIPHSHNIKDLINSKTDLISAYTSKAPFFLNKYNIKYNTFSPKDYGFDMYSDFLYTNSQLIATDPNVAILFKNASMKGWEYAYSNISEATELILNKYNTQNLTKEELIFEANELKKLSYYETKKLGEISYEKLKRIYDLYNVLGLVEKPIDVSEFIFKPDNNLIISNIEKNFLNEKEILNLCIVPNYMPYSDVVDGKFIGFVADYMALVENSIKKPIKFVQTKSIAESFTFIKEKKCDILPMAIKTKERESYLSFTKSYLNLPLVLITKSGEIFTDDLRNLKNKKVSIVDNYAFFNTLKNKYKNIEFVKVKNLDEGFEKVLNDENFAHIDFMQSSWYKIQTDYMSKLQISAKLDESEDISIAVLKENTVLSNILDKAVLSIDKASSTEILNKWVIKDNKKEFNYNLLLQISFVVFIIFSLGVYRQILLNKANKRLKYLVDLKTKKLQNVNKRLSIRIKRILEKSQQKDRILAQQQKMVSMGQMIENIAHQWRQPLSVISTNASAIKLKKEMNLLKDDELIKTVEQIVNTSKYLSQTIDDFRYFFRPQKDKEIFSLASCIKKCLDLINENFVQNNIKIIYKLEDINVLGYETELIQVLINILNNSKDAFVQNNIDKKLIFITLKEINKKVHIEIYDNALGVSQIILDKVFEPYFTTKYKSSGTGIGLYMSKEIVTRHMDGDIFMDNYEFIYENEKYKGAKLSIVLNTIKKD</sequence>
<dbReference type="Gene3D" id="3.40.190.10">
    <property type="entry name" value="Periplasmic binding protein-like II"/>
    <property type="match status" value="4"/>
</dbReference>
<dbReference type="AlphaFoldDB" id="A0A5J6RJU4"/>
<evidence type="ECO:0000256" key="12">
    <source>
        <dbReference type="ARBA" id="ARBA00023004"/>
    </source>
</evidence>
<comment type="function">
    <text evidence="2">Responsible for the formation of the pyrimidine heterocycle in the thiamine biosynthesis pathway. Catalyzes the formation of hydroxymethylpyrimidine phosphate (HMP-P) from histidine and pyridoxal phosphate (PLP). The protein uses PLP and the active site histidine to form HMP-P, generating an inactive enzyme. The enzyme can only undergo a single turnover, which suggests it is a suicide enzyme.</text>
</comment>
<dbReference type="EMBL" id="VBUC01000006">
    <property type="protein sequence ID" value="TLT00711.1"/>
    <property type="molecule type" value="Genomic_DNA"/>
</dbReference>
<evidence type="ECO:0000256" key="3">
    <source>
        <dbReference type="ARBA" id="ARBA00004948"/>
    </source>
</evidence>